<dbReference type="GO" id="GO:0010181">
    <property type="term" value="F:FMN binding"/>
    <property type="evidence" value="ECO:0007669"/>
    <property type="project" value="InterPro"/>
</dbReference>
<dbReference type="SUPFAM" id="SSF52218">
    <property type="entry name" value="Flavoproteins"/>
    <property type="match status" value="1"/>
</dbReference>
<reference evidence="3" key="1">
    <citation type="journal article" date="2013" name="PLoS ONE">
        <title>Metagenomic insights into the carbohydrate-active enzymes carried by the microorganisms adhering to solid digesta in the rumen of cows.</title>
        <authorList>
            <person name="Wang L."/>
            <person name="Hatem A."/>
            <person name="Catalyurek U.V."/>
            <person name="Morrison M."/>
            <person name="Yu Z."/>
        </authorList>
    </citation>
    <scope>NUCLEOTIDE SEQUENCE</scope>
</reference>
<dbReference type="EMBL" id="KC246779">
    <property type="protein sequence ID" value="AHF23915.1"/>
    <property type="molecule type" value="Genomic_DNA"/>
</dbReference>
<sequence length="244" mass="26714">MARGERLDLNVEDRMRRIGTKLVCLALALCLLFCLTSCGQGSEPEQTAQDHVSNEAAPSADNTAEQEDGSKSLVVYFSRTGEQYTVGVIDKGNTAIVAEMIADETGADLFELVPADDQYPMTYAELTDIAKQEQRDNARPEYAGEMPDLSQYGTIFIGAPVWWGDWPMILYTFFENNADALAGKTLVPFSTHEGSGLSGFDKKLAKACPDAAVEKGIAVRGNDCQNRQDSVREDVSDWLGEFGY</sequence>
<dbReference type="PANTHER" id="PTHR39201:SF1">
    <property type="entry name" value="FLAVODOXIN-LIKE DOMAIN-CONTAINING PROTEIN"/>
    <property type="match status" value="1"/>
</dbReference>
<evidence type="ECO:0000259" key="2">
    <source>
        <dbReference type="Pfam" id="PF12682"/>
    </source>
</evidence>
<name>W0FLQ8_9BACT</name>
<dbReference type="InterPro" id="IPR029039">
    <property type="entry name" value="Flavoprotein-like_sf"/>
</dbReference>
<feature type="region of interest" description="Disordered" evidence="1">
    <location>
        <begin position="44"/>
        <end position="68"/>
    </location>
</feature>
<dbReference type="Gene3D" id="3.40.50.360">
    <property type="match status" value="1"/>
</dbReference>
<dbReference type="PANTHER" id="PTHR39201">
    <property type="entry name" value="EXPORTED PROTEIN-RELATED"/>
    <property type="match status" value="1"/>
</dbReference>
<proteinExistence type="predicted"/>
<evidence type="ECO:0000313" key="3">
    <source>
        <dbReference type="EMBL" id="AHF23915.1"/>
    </source>
</evidence>
<evidence type="ECO:0000256" key="1">
    <source>
        <dbReference type="SAM" id="MobiDB-lite"/>
    </source>
</evidence>
<protein>
    <submittedName>
        <fullName evidence="3">Flavodoxin</fullName>
    </submittedName>
</protein>
<dbReference type="InterPro" id="IPR008254">
    <property type="entry name" value="Flavodoxin/NO_synth"/>
</dbReference>
<dbReference type="AlphaFoldDB" id="W0FLQ8"/>
<feature type="domain" description="Flavodoxin-like" evidence="2">
    <location>
        <begin position="91"/>
        <end position="224"/>
    </location>
</feature>
<accession>W0FLQ8</accession>
<organism evidence="3">
    <name type="scientific">uncultured bacterium Contig1522a</name>
    <dbReference type="NCBI Taxonomy" id="1393448"/>
    <lineage>
        <taxon>Bacteria</taxon>
        <taxon>environmental samples</taxon>
    </lineage>
</organism>
<dbReference type="Pfam" id="PF12682">
    <property type="entry name" value="Flavodoxin_4"/>
    <property type="match status" value="1"/>
</dbReference>